<organism evidence="1">
    <name type="scientific">Tetraodon nigroviridis</name>
    <name type="common">Spotted green pufferfish</name>
    <name type="synonym">Chelonodon nigroviridis</name>
    <dbReference type="NCBI Taxonomy" id="99883"/>
    <lineage>
        <taxon>Eukaryota</taxon>
        <taxon>Metazoa</taxon>
        <taxon>Chordata</taxon>
        <taxon>Craniata</taxon>
        <taxon>Vertebrata</taxon>
        <taxon>Euteleostomi</taxon>
        <taxon>Actinopterygii</taxon>
        <taxon>Neopterygii</taxon>
        <taxon>Teleostei</taxon>
        <taxon>Neoteleostei</taxon>
        <taxon>Acanthomorphata</taxon>
        <taxon>Eupercaria</taxon>
        <taxon>Tetraodontiformes</taxon>
        <taxon>Tetradontoidea</taxon>
        <taxon>Tetraodontidae</taxon>
        <taxon>Tetraodon</taxon>
    </lineage>
</organism>
<sequence length="38" mass="4489">MGCYSVPRRSLFRNITLLFAGYVHPRRSDPVPGRRQER</sequence>
<accession>Q4SKK8</accession>
<dbReference type="AlphaFoldDB" id="Q4SKK8"/>
<reference evidence="1" key="1">
    <citation type="journal article" date="2004" name="Nature">
        <title>Genome duplication in the teleost fish Tetraodon nigroviridis reveals the early vertebrate proto-karyotype.</title>
        <authorList>
            <person name="Jaillon O."/>
            <person name="Aury J.-M."/>
            <person name="Brunet F."/>
            <person name="Petit J.-L."/>
            <person name="Stange-Thomann N."/>
            <person name="Mauceli E."/>
            <person name="Bouneau L."/>
            <person name="Fischer C."/>
            <person name="Ozouf-Costaz C."/>
            <person name="Bernot A."/>
            <person name="Nicaud S."/>
            <person name="Jaffe D."/>
            <person name="Fisher S."/>
            <person name="Lutfalla G."/>
            <person name="Dossat C."/>
            <person name="Segurens B."/>
            <person name="Dasilva C."/>
            <person name="Salanoubat M."/>
            <person name="Levy M."/>
            <person name="Boudet N."/>
            <person name="Castellano S."/>
            <person name="Anthouard V."/>
            <person name="Jubin C."/>
            <person name="Castelli V."/>
            <person name="Katinka M."/>
            <person name="Vacherie B."/>
            <person name="Biemont C."/>
            <person name="Skalli Z."/>
            <person name="Cattolico L."/>
            <person name="Poulain J."/>
            <person name="De Berardinis V."/>
            <person name="Cruaud C."/>
            <person name="Duprat S."/>
            <person name="Brottier P."/>
            <person name="Coutanceau J.-P."/>
            <person name="Gouzy J."/>
            <person name="Parra G."/>
            <person name="Lardier G."/>
            <person name="Chapple C."/>
            <person name="McKernan K.J."/>
            <person name="McEwan P."/>
            <person name="Bosak S."/>
            <person name="Kellis M."/>
            <person name="Volff J.-N."/>
            <person name="Guigo R."/>
            <person name="Zody M.C."/>
            <person name="Mesirov J."/>
            <person name="Lindblad-Toh K."/>
            <person name="Birren B."/>
            <person name="Nusbaum C."/>
            <person name="Kahn D."/>
            <person name="Robinson-Rechavi M."/>
            <person name="Laudet V."/>
            <person name="Schachter V."/>
            <person name="Quetier F."/>
            <person name="Saurin W."/>
            <person name="Scarpelli C."/>
            <person name="Wincker P."/>
            <person name="Lander E.S."/>
            <person name="Weissenbach J."/>
            <person name="Roest Crollius H."/>
        </authorList>
    </citation>
    <scope>NUCLEOTIDE SEQUENCE [LARGE SCALE GENOMIC DNA]</scope>
</reference>
<dbReference type="EMBL" id="CAAE01014565">
    <property type="protein sequence ID" value="CAF98824.1"/>
    <property type="molecule type" value="Genomic_DNA"/>
</dbReference>
<comment type="caution">
    <text evidence="1">The sequence shown here is derived from an EMBL/GenBank/DDBJ whole genome shotgun (WGS) entry which is preliminary data.</text>
</comment>
<dbReference type="KEGG" id="tng:GSTEN00016674G001"/>
<evidence type="ECO:0000313" key="1">
    <source>
        <dbReference type="EMBL" id="CAF98824.1"/>
    </source>
</evidence>
<proteinExistence type="predicted"/>
<gene>
    <name evidence="1" type="ORF">GSTENG00016674001</name>
</gene>
<protein>
    <submittedName>
        <fullName evidence="1">(spotted green pufferfish) hypothetical protein</fullName>
    </submittedName>
</protein>
<name>Q4SKK8_TETNG</name>
<reference evidence="1" key="2">
    <citation type="submission" date="2004-02" db="EMBL/GenBank/DDBJ databases">
        <authorList>
            <consortium name="Genoscope"/>
            <consortium name="Whitehead Institute Centre for Genome Research"/>
        </authorList>
    </citation>
    <scope>NUCLEOTIDE SEQUENCE</scope>
</reference>